<name>A0A132AES1_SARSC</name>
<dbReference type="EMBL" id="JXLN01012883">
    <property type="protein sequence ID" value="KPM08920.1"/>
    <property type="molecule type" value="Genomic_DNA"/>
</dbReference>
<organism evidence="2 3">
    <name type="scientific">Sarcoptes scabiei</name>
    <name type="common">Itch mite</name>
    <name type="synonym">Acarus scabiei</name>
    <dbReference type="NCBI Taxonomy" id="52283"/>
    <lineage>
        <taxon>Eukaryota</taxon>
        <taxon>Metazoa</taxon>
        <taxon>Ecdysozoa</taxon>
        <taxon>Arthropoda</taxon>
        <taxon>Chelicerata</taxon>
        <taxon>Arachnida</taxon>
        <taxon>Acari</taxon>
        <taxon>Acariformes</taxon>
        <taxon>Sarcoptiformes</taxon>
        <taxon>Astigmata</taxon>
        <taxon>Psoroptidia</taxon>
        <taxon>Sarcoptoidea</taxon>
        <taxon>Sarcoptidae</taxon>
        <taxon>Sarcoptinae</taxon>
        <taxon>Sarcoptes</taxon>
    </lineage>
</organism>
<reference evidence="2 3" key="1">
    <citation type="journal article" date="2015" name="Parasit. Vectors">
        <title>Draft genome of the scabies mite.</title>
        <authorList>
            <person name="Rider S.D.Jr."/>
            <person name="Morgan M.S."/>
            <person name="Arlian L.G."/>
        </authorList>
    </citation>
    <scope>NUCLEOTIDE SEQUENCE [LARGE SCALE GENOMIC DNA]</scope>
    <source>
        <strain evidence="2">Arlian Lab</strain>
    </source>
</reference>
<evidence type="ECO:0000313" key="2">
    <source>
        <dbReference type="EMBL" id="KPM08920.1"/>
    </source>
</evidence>
<dbReference type="Gene3D" id="3.10.280.10">
    <property type="entry name" value="Mitochondrial glycoprotein"/>
    <property type="match status" value="1"/>
</dbReference>
<protein>
    <submittedName>
        <fullName evidence="2">Complement component 1 Q subcomponent-binding protein, mitochondrial-like protein</fullName>
    </submittedName>
</protein>
<dbReference type="AlphaFoldDB" id="A0A132AES1"/>
<proteinExistence type="inferred from homology"/>
<dbReference type="GO" id="GO:0042256">
    <property type="term" value="P:cytosolic ribosome assembly"/>
    <property type="evidence" value="ECO:0007669"/>
    <property type="project" value="TreeGrafter"/>
</dbReference>
<accession>A0A132AES1</accession>
<dbReference type="SUPFAM" id="SSF54529">
    <property type="entry name" value="Mitochondrial glycoprotein MAM33-like"/>
    <property type="match status" value="1"/>
</dbReference>
<dbReference type="PANTHER" id="PTHR10826">
    <property type="entry name" value="COMPLEMENT COMPONENT 1"/>
    <property type="match status" value="1"/>
</dbReference>
<dbReference type="Proteomes" id="UP000616769">
    <property type="component" value="Unassembled WGS sequence"/>
</dbReference>
<dbReference type="Pfam" id="PF02330">
    <property type="entry name" value="MAM33"/>
    <property type="match status" value="1"/>
</dbReference>
<gene>
    <name evidence="2" type="ORF">QR98_0074460</name>
</gene>
<dbReference type="VEuPathDB" id="VectorBase:SSCA010020"/>
<sequence length="199" mass="22607">MNFNRSLASNASLNRCDQELTEFLSSEIGAEKESLKPLPKLSGWSIEQSGCELILKKNFRAEEISIKANVSTFVDADNSVPENDPMMFKPEFNVEIKKSNTILCLNCAYNSSGEGEVGQMIDDDFQINAISIYENEFQDNSYSIDGAIIDGNLYDLLMNILEERGIGQQFVKDLYLYATTYEHGLYINLLEEMKKFFEK</sequence>
<dbReference type="InterPro" id="IPR036561">
    <property type="entry name" value="MAM33_sf"/>
</dbReference>
<dbReference type="OrthoDB" id="278212at2759"/>
<comment type="similarity">
    <text evidence="1">Belongs to the MAM33 family.</text>
</comment>
<evidence type="ECO:0000256" key="1">
    <source>
        <dbReference type="ARBA" id="ARBA00005457"/>
    </source>
</evidence>
<comment type="caution">
    <text evidence="2">The sequence shown here is derived from an EMBL/GenBank/DDBJ whole genome shotgun (WGS) entry which is preliminary data.</text>
</comment>
<dbReference type="PANTHER" id="PTHR10826:SF1">
    <property type="entry name" value="COMPLEMENT COMPONENT 1 Q SUBCOMPONENT-BINDING PROTEIN, MITOCHONDRIAL"/>
    <property type="match status" value="1"/>
</dbReference>
<dbReference type="GO" id="GO:0005759">
    <property type="term" value="C:mitochondrial matrix"/>
    <property type="evidence" value="ECO:0007669"/>
    <property type="project" value="InterPro"/>
</dbReference>
<evidence type="ECO:0000313" key="3">
    <source>
        <dbReference type="Proteomes" id="UP000616769"/>
    </source>
</evidence>
<dbReference type="InterPro" id="IPR003428">
    <property type="entry name" value="MAM33"/>
</dbReference>